<proteinExistence type="predicted"/>
<evidence type="ECO:0000313" key="1">
    <source>
        <dbReference type="EMBL" id="QCC55521.1"/>
    </source>
</evidence>
<dbReference type="EMBL" id="CP031305">
    <property type="protein sequence ID" value="QCC55521.1"/>
    <property type="molecule type" value="Genomic_DNA"/>
</dbReference>
<reference evidence="1 2" key="1">
    <citation type="journal article" date="2019" name="Nat. Commun.">
        <title>A new type of DNA phosphorothioation-based antiviral system in archaea.</title>
        <authorList>
            <person name="Xiong L."/>
            <person name="Liu S."/>
            <person name="Chen S."/>
            <person name="Xiao Y."/>
            <person name="Zhu B."/>
            <person name="Gao Y."/>
            <person name="Zhang Y."/>
            <person name="Chen B."/>
            <person name="Luo J."/>
            <person name="Deng Z."/>
            <person name="Chen X."/>
            <person name="Wang L."/>
            <person name="Chen S."/>
        </authorList>
    </citation>
    <scope>NUCLEOTIDE SEQUENCE [LARGE SCALE GENOMIC DNA]</scope>
    <source>
        <strain evidence="1 2">JCM 10635</strain>
    </source>
</reference>
<accession>A0A4D6HPL4</accession>
<gene>
    <name evidence="1" type="ORF">DV706_14205</name>
</gene>
<name>A0A4D6HPL4_9EURY</name>
<evidence type="ECO:0000313" key="2">
    <source>
        <dbReference type="Proteomes" id="UP000296822"/>
    </source>
</evidence>
<dbReference type="Proteomes" id="UP000296822">
    <property type="component" value="Chromosome"/>
</dbReference>
<dbReference type="KEGG" id="nbg:DV706_14205"/>
<protein>
    <submittedName>
        <fullName evidence="1">Uncharacterized protein</fullName>
    </submittedName>
</protein>
<organism evidence="1 2">
    <name type="scientific">Natronorubrum bangense</name>
    <dbReference type="NCBI Taxonomy" id="61858"/>
    <lineage>
        <taxon>Archaea</taxon>
        <taxon>Methanobacteriati</taxon>
        <taxon>Methanobacteriota</taxon>
        <taxon>Stenosarchaea group</taxon>
        <taxon>Halobacteria</taxon>
        <taxon>Halobacteriales</taxon>
        <taxon>Natrialbaceae</taxon>
        <taxon>Natronorubrum</taxon>
    </lineage>
</organism>
<dbReference type="AlphaFoldDB" id="A0A4D6HPL4"/>
<sequence length="449" mass="50565">MTQSCDFQNGLELRFLRTGVKLRAYEASVRLSRDRFSYARVKISREAAALLVDRHEEEGLEYEPVIISVGGVDQGRYVYDPEEVRTVQGDQQAWVTLSDPLTRLNRTTITQVWDSVTVDDAIQKIVGMIDDPHNAITRVDYIDEGVEGADSFNNRAIINQLVNLSEDAMTTAERTQGSNSRLSRLRRFVENYNVWKIETAMDLMPYVDAPDYQGGFEFEDTPLLDALFQVCNEFGLVPWVKTDGTLWIGLPELADTRVIPIYGDPSIDKYVIQQYNVTRGHSHAHKVTARGSSWRYRSADRSTANLYPEAEAWVGDGDKVISFDEPIRVRSATALERYVRGVLINEYARYKNGNIVFNGIASTDSVHLVELGIGDSIFVSPQIEQHCDDNVDGGHFVVNEIQHDINTRVGWQITATVGGLPDGDIQSKAVMVDRRRDIVYDSIADFVEG</sequence>